<dbReference type="SUPFAM" id="SSF52540">
    <property type="entry name" value="P-loop containing nucleoside triphosphate hydrolases"/>
    <property type="match status" value="1"/>
</dbReference>
<name>A0ABP8U532_9ACTN</name>
<comment type="caution">
    <text evidence="2">The sequence shown here is derived from an EMBL/GenBank/DDBJ whole genome shotgun (WGS) entry which is preliminary data.</text>
</comment>
<dbReference type="RefSeq" id="WP_345430520.1">
    <property type="nucleotide sequence ID" value="NZ_BAABHK010000002.1"/>
</dbReference>
<dbReference type="EMBL" id="BAABHK010000002">
    <property type="protein sequence ID" value="GAA4623804.1"/>
    <property type="molecule type" value="Genomic_DNA"/>
</dbReference>
<reference evidence="3" key="1">
    <citation type="journal article" date="2019" name="Int. J. Syst. Evol. Microbiol.">
        <title>The Global Catalogue of Microorganisms (GCM) 10K type strain sequencing project: providing services to taxonomists for standard genome sequencing and annotation.</title>
        <authorList>
            <consortium name="The Broad Institute Genomics Platform"/>
            <consortium name="The Broad Institute Genome Sequencing Center for Infectious Disease"/>
            <person name="Wu L."/>
            <person name="Ma J."/>
        </authorList>
    </citation>
    <scope>NUCLEOTIDE SEQUENCE [LARGE SCALE GENOMIC DNA]</scope>
    <source>
        <strain evidence="3">JCM 17939</strain>
    </source>
</reference>
<keyword evidence="3" id="KW-1185">Reference proteome</keyword>
<gene>
    <name evidence="2" type="ORF">GCM10023196_021460</name>
</gene>
<evidence type="ECO:0000313" key="3">
    <source>
        <dbReference type="Proteomes" id="UP001501442"/>
    </source>
</evidence>
<dbReference type="InterPro" id="IPR027417">
    <property type="entry name" value="P-loop_NTPase"/>
</dbReference>
<proteinExistence type="predicted"/>
<sequence length="897" mass="99753">MSRPDLRGVFRTNNRSLASVDVFANREEEWAAVSRGLASVVAARRNPTFDVEDVQTPRCNVLVFYGVGGIGKTTLSQRISEHLSDPEAGPTHWLAPNAQLGRVIPIRIDLSRQFGANLETVVLAVRLAAANLGRPMRAFDLAFYRYWEHNHPGETLEEYLRRHTFFRRFSSRDSLRGQMEAGLEDIAQALTMPGMIGSLAGQGLRLVVRALRDRRQKARALAGCRRLPDILEAEPDTDALSYYPHLLAWDLAQLPEERTATPVILLDTFEDVGDRTHRDFERLIQRMAWLLPNALFVITGRNRLQWDDTRLEGQLDWVGAHCWPQLVSGAAEDPRQYRVGYLAEDDAQDYLQRRLTVGDRPLMDDRTRRVIIAHSQGLPLYLDLAVMRFLDLYERLGHAPDVSEFSHDFPALVARTFRDLTVEERQVLRAVSLLDAFSVELATTAAGMDRDAPALQLTERPFVDADPGAPWPYHLHDVVRAAVRDADSSSEDRWSDADWRRASQRAFDALGREFADHGGGSDRRRLIGCLRQGLTLARDFDLELGWLVDAAFTYVADFVWEPIDVQTVASSARGTPQEPGGPAADGPAVALAEALTTIAGRQREHRAITADRLRTILAAGSLPSGLDELPRYFLAECDRDLGNLTASLDGMRRVADGGGRLAADASRGLLHLARRLGRFPEVLAAVDELSPQGRKHRTLGDLWWTQGDIGLACSEYARGRDDALGEGRHGEAALSQACLAFAAAFQDRARAREQIDRAERMLAGTNARFAELQVRNARLLQDCGRGGRLPEQAEAVAALATENGLSSSVAYARFAACYHAAILQDPELIAASRDRLRESVHGDEFAYLLELTYLMLGEEPPADLSRARWIDGVTATADRWTRLVADRQRELTSMSGD</sequence>
<evidence type="ECO:0000256" key="1">
    <source>
        <dbReference type="SAM" id="Coils"/>
    </source>
</evidence>
<organism evidence="2 3">
    <name type="scientific">Actinoallomurus vinaceus</name>
    <dbReference type="NCBI Taxonomy" id="1080074"/>
    <lineage>
        <taxon>Bacteria</taxon>
        <taxon>Bacillati</taxon>
        <taxon>Actinomycetota</taxon>
        <taxon>Actinomycetes</taxon>
        <taxon>Streptosporangiales</taxon>
        <taxon>Thermomonosporaceae</taxon>
        <taxon>Actinoallomurus</taxon>
    </lineage>
</organism>
<dbReference type="Proteomes" id="UP001501442">
    <property type="component" value="Unassembled WGS sequence"/>
</dbReference>
<accession>A0ABP8U532</accession>
<evidence type="ECO:0000313" key="2">
    <source>
        <dbReference type="EMBL" id="GAA4623804.1"/>
    </source>
</evidence>
<protein>
    <submittedName>
        <fullName evidence="2">ATP/GTP-binding protein</fullName>
    </submittedName>
</protein>
<keyword evidence="1" id="KW-0175">Coiled coil</keyword>
<feature type="coiled-coil region" evidence="1">
    <location>
        <begin position="741"/>
        <end position="775"/>
    </location>
</feature>